<protein>
    <recommendedName>
        <fullName evidence="4">Sulfatase-modifying factor enzyme domain-containing protein</fullName>
    </recommendedName>
</protein>
<name>A0ABW5E0N0_9BACT</name>
<dbReference type="EMBL" id="JBHUJC010000010">
    <property type="protein sequence ID" value="MFD2275430.1"/>
    <property type="molecule type" value="Genomic_DNA"/>
</dbReference>
<sequence length="265" mass="30763">MLIKSLITLSFTLLTTVAHAQSLSSPTARQDPFERISYPWKKNITATIFWIGEEPTAKNPTPNHASSWDTKWEKSYGGFDNPDPAARTYGYRPKAFRPKQNPFYIALPYNDRIDWRRHKPEASRVIPWFNKYNPRPGKTVLKGRWLQIVYGNKVCYAQWEDCGPFTTDDWRYVFGNARPKNTKNKNAGIDVSPAVRDFLGLKSGDKVHWRFVDFAQVPMGPWAKFGDNNPFVNPAMDRDLLAKRRYMEYLRELRDKKHGLSNTQG</sequence>
<comment type="caution">
    <text evidence="2">The sequence shown here is derived from an EMBL/GenBank/DDBJ whole genome shotgun (WGS) entry which is preliminary data.</text>
</comment>
<accession>A0ABW5E0N0</accession>
<keyword evidence="3" id="KW-1185">Reference proteome</keyword>
<feature type="signal peptide" evidence="1">
    <location>
        <begin position="1"/>
        <end position="20"/>
    </location>
</feature>
<keyword evidence="1" id="KW-0732">Signal</keyword>
<dbReference type="Proteomes" id="UP001597297">
    <property type="component" value="Unassembled WGS sequence"/>
</dbReference>
<organism evidence="2 3">
    <name type="scientific">Rubritalea spongiae</name>
    <dbReference type="NCBI Taxonomy" id="430797"/>
    <lineage>
        <taxon>Bacteria</taxon>
        <taxon>Pseudomonadati</taxon>
        <taxon>Verrucomicrobiota</taxon>
        <taxon>Verrucomicrobiia</taxon>
        <taxon>Verrucomicrobiales</taxon>
        <taxon>Rubritaleaceae</taxon>
        <taxon>Rubritalea</taxon>
    </lineage>
</organism>
<dbReference type="RefSeq" id="WP_377092649.1">
    <property type="nucleotide sequence ID" value="NZ_JBHSJM010000001.1"/>
</dbReference>
<evidence type="ECO:0000256" key="1">
    <source>
        <dbReference type="SAM" id="SignalP"/>
    </source>
</evidence>
<feature type="chain" id="PRO_5045104497" description="Sulfatase-modifying factor enzyme domain-containing protein" evidence="1">
    <location>
        <begin position="21"/>
        <end position="265"/>
    </location>
</feature>
<evidence type="ECO:0000313" key="2">
    <source>
        <dbReference type="EMBL" id="MFD2275430.1"/>
    </source>
</evidence>
<gene>
    <name evidence="2" type="ORF">ACFSQZ_03015</name>
</gene>
<evidence type="ECO:0000313" key="3">
    <source>
        <dbReference type="Proteomes" id="UP001597297"/>
    </source>
</evidence>
<proteinExistence type="predicted"/>
<reference evidence="3" key="1">
    <citation type="journal article" date="2019" name="Int. J. Syst. Evol. Microbiol.">
        <title>The Global Catalogue of Microorganisms (GCM) 10K type strain sequencing project: providing services to taxonomists for standard genome sequencing and annotation.</title>
        <authorList>
            <consortium name="The Broad Institute Genomics Platform"/>
            <consortium name="The Broad Institute Genome Sequencing Center for Infectious Disease"/>
            <person name="Wu L."/>
            <person name="Ma J."/>
        </authorList>
    </citation>
    <scope>NUCLEOTIDE SEQUENCE [LARGE SCALE GENOMIC DNA]</scope>
    <source>
        <strain evidence="3">JCM 16545</strain>
    </source>
</reference>
<evidence type="ECO:0008006" key="4">
    <source>
        <dbReference type="Google" id="ProtNLM"/>
    </source>
</evidence>